<keyword evidence="2" id="KW-1185">Reference proteome</keyword>
<gene>
    <name evidence="1" type="ORF">CYNAS_LOCUS7917</name>
</gene>
<evidence type="ECO:0000313" key="2">
    <source>
        <dbReference type="Proteomes" id="UP001176961"/>
    </source>
</evidence>
<name>A0AA36GPU5_CYLNA</name>
<dbReference type="EMBL" id="CATQJL010000112">
    <property type="protein sequence ID" value="CAJ0595934.1"/>
    <property type="molecule type" value="Genomic_DNA"/>
</dbReference>
<reference evidence="1" key="1">
    <citation type="submission" date="2023-07" db="EMBL/GenBank/DDBJ databases">
        <authorList>
            <consortium name="CYATHOMIX"/>
        </authorList>
    </citation>
    <scope>NUCLEOTIDE SEQUENCE</scope>
    <source>
        <strain evidence="1">N/A</strain>
    </source>
</reference>
<proteinExistence type="predicted"/>
<accession>A0AA36GPU5</accession>
<dbReference type="AlphaFoldDB" id="A0AA36GPU5"/>
<dbReference type="Proteomes" id="UP001176961">
    <property type="component" value="Unassembled WGS sequence"/>
</dbReference>
<evidence type="ECO:0000313" key="1">
    <source>
        <dbReference type="EMBL" id="CAJ0595934.1"/>
    </source>
</evidence>
<organism evidence="1 2">
    <name type="scientific">Cylicocyclus nassatus</name>
    <name type="common">Nematode worm</name>
    <dbReference type="NCBI Taxonomy" id="53992"/>
    <lineage>
        <taxon>Eukaryota</taxon>
        <taxon>Metazoa</taxon>
        <taxon>Ecdysozoa</taxon>
        <taxon>Nematoda</taxon>
        <taxon>Chromadorea</taxon>
        <taxon>Rhabditida</taxon>
        <taxon>Rhabditina</taxon>
        <taxon>Rhabditomorpha</taxon>
        <taxon>Strongyloidea</taxon>
        <taxon>Strongylidae</taxon>
        <taxon>Cylicocyclus</taxon>
    </lineage>
</organism>
<comment type="caution">
    <text evidence="1">The sequence shown here is derived from an EMBL/GenBank/DDBJ whole genome shotgun (WGS) entry which is preliminary data.</text>
</comment>
<protein>
    <submittedName>
        <fullName evidence="1">Uncharacterized protein</fullName>
    </submittedName>
</protein>
<sequence length="296" mass="33176">MWSHVTFWPSASLVAVYTLAVAPLIAQTVCLCLSRKKDEETTDLTEPVMMTAVMTPTVKSKESIEHNPAPTQLLSVSTPLMNNGSKVHRKELLEILGVVAVTTGGGRDPPKFPKKRRNIFHNDDSEAEETIYERRKKNKTESGSKLCSLVAQTKDLEVENTAQSPQKTQSYIEEDAGKIFNAERAKEKQSLFETVREWIEEQCTQHQLRDSNLETQSSPRRSKGRIHGITLINEKETAQEELPPDKTVRSPILTKASKESAEIGGREGAVETEITTSFQQEKKYVDQSTLNNLHAN</sequence>